<dbReference type="InterPro" id="IPR002403">
    <property type="entry name" value="Cyt_P450_E_grp-IV"/>
</dbReference>
<sequence length="108" mass="12101">MPERFDGSTIDYKGSSFEYLPFGAGRRICPGSSFAMAQMELALANLLFYFDWELPNGMEPQDLDMTETFGATAGRKSPLWLVPIPFIPSENGTKLPQISMKDPLSYRP</sequence>
<dbReference type="EMBL" id="CM017875">
    <property type="protein sequence ID" value="KAG1338743.1"/>
    <property type="molecule type" value="Genomic_DNA"/>
</dbReference>
<reference evidence="10" key="2">
    <citation type="submission" date="2019-07" db="EMBL/GenBank/DDBJ databases">
        <authorList>
            <person name="Yang Y."/>
            <person name="Bocs S."/>
            <person name="Baudouin L."/>
        </authorList>
    </citation>
    <scope>NUCLEOTIDE SEQUENCE</scope>
    <source>
        <tissue evidence="10">Spear leaf of Hainan Tall coconut</tissue>
    </source>
</reference>
<keyword evidence="2 7" id="KW-0349">Heme</keyword>
<organism evidence="10 11">
    <name type="scientific">Cocos nucifera</name>
    <name type="common">Coconut palm</name>
    <dbReference type="NCBI Taxonomy" id="13894"/>
    <lineage>
        <taxon>Eukaryota</taxon>
        <taxon>Viridiplantae</taxon>
        <taxon>Streptophyta</taxon>
        <taxon>Embryophyta</taxon>
        <taxon>Tracheophyta</taxon>
        <taxon>Spermatophyta</taxon>
        <taxon>Magnoliopsida</taxon>
        <taxon>Liliopsida</taxon>
        <taxon>Arecaceae</taxon>
        <taxon>Arecoideae</taxon>
        <taxon>Cocoseae</taxon>
        <taxon>Attaleinae</taxon>
        <taxon>Cocos</taxon>
    </lineage>
</organism>
<reference evidence="10" key="1">
    <citation type="journal article" date="2017" name="Gigascience">
        <title>The genome draft of coconut (Cocos nucifera).</title>
        <authorList>
            <person name="Xiao Y."/>
            <person name="Xu P."/>
            <person name="Fan H."/>
            <person name="Baudouin L."/>
            <person name="Xia W."/>
            <person name="Bocs S."/>
            <person name="Xu J."/>
            <person name="Li Q."/>
            <person name="Guo A."/>
            <person name="Zhou L."/>
            <person name="Li J."/>
            <person name="Wu Y."/>
            <person name="Ma Z."/>
            <person name="Armero A."/>
            <person name="Issali A.E."/>
            <person name="Liu N."/>
            <person name="Peng M."/>
            <person name="Yang Y."/>
        </authorList>
    </citation>
    <scope>NUCLEOTIDE SEQUENCE</scope>
    <source>
        <tissue evidence="10">Spear leaf of Hainan Tall coconut</tissue>
    </source>
</reference>
<evidence type="ECO:0000313" key="10">
    <source>
        <dbReference type="EMBL" id="KAG1338743.1"/>
    </source>
</evidence>
<dbReference type="PRINTS" id="PR00465">
    <property type="entry name" value="EP450IV"/>
</dbReference>
<dbReference type="PROSITE" id="PS00086">
    <property type="entry name" value="CYTOCHROME_P450"/>
    <property type="match status" value="1"/>
</dbReference>
<evidence type="ECO:0000256" key="5">
    <source>
        <dbReference type="ARBA" id="ARBA00023004"/>
    </source>
</evidence>
<dbReference type="GO" id="GO:0016705">
    <property type="term" value="F:oxidoreductase activity, acting on paired donors, with incorporation or reduction of molecular oxygen"/>
    <property type="evidence" value="ECO:0007669"/>
    <property type="project" value="InterPro"/>
</dbReference>
<accession>A0A8K0I7J9</accession>
<evidence type="ECO:0000256" key="4">
    <source>
        <dbReference type="ARBA" id="ARBA00023002"/>
    </source>
</evidence>
<gene>
    <name evidence="10" type="ORF">COCNU_04G010490</name>
</gene>
<dbReference type="InterPro" id="IPR001128">
    <property type="entry name" value="Cyt_P450"/>
</dbReference>
<evidence type="ECO:0000256" key="9">
    <source>
        <dbReference type="SAM" id="MobiDB-lite"/>
    </source>
</evidence>
<dbReference type="GO" id="GO:0020037">
    <property type="term" value="F:heme binding"/>
    <property type="evidence" value="ECO:0007669"/>
    <property type="project" value="InterPro"/>
</dbReference>
<dbReference type="InterPro" id="IPR036396">
    <property type="entry name" value="Cyt_P450_sf"/>
</dbReference>
<dbReference type="OrthoDB" id="1470350at2759"/>
<evidence type="ECO:0000256" key="7">
    <source>
        <dbReference type="PIRSR" id="PIRSR602403-1"/>
    </source>
</evidence>
<keyword evidence="11" id="KW-1185">Reference proteome</keyword>
<comment type="similarity">
    <text evidence="1 8">Belongs to the cytochrome P450 family.</text>
</comment>
<evidence type="ECO:0000256" key="6">
    <source>
        <dbReference type="ARBA" id="ARBA00023033"/>
    </source>
</evidence>
<keyword evidence="4 8" id="KW-0560">Oxidoreductase</keyword>
<feature type="region of interest" description="Disordered" evidence="9">
    <location>
        <begin position="89"/>
        <end position="108"/>
    </location>
</feature>
<dbReference type="SUPFAM" id="SSF48264">
    <property type="entry name" value="Cytochrome P450"/>
    <property type="match status" value="1"/>
</dbReference>
<dbReference type="GO" id="GO:0004497">
    <property type="term" value="F:monooxygenase activity"/>
    <property type="evidence" value="ECO:0007669"/>
    <property type="project" value="UniProtKB-KW"/>
</dbReference>
<keyword evidence="5 7" id="KW-0408">Iron</keyword>
<comment type="cofactor">
    <cofactor evidence="7">
        <name>heme</name>
        <dbReference type="ChEBI" id="CHEBI:30413"/>
    </cofactor>
</comment>
<evidence type="ECO:0000256" key="3">
    <source>
        <dbReference type="ARBA" id="ARBA00022723"/>
    </source>
</evidence>
<evidence type="ECO:0000313" key="11">
    <source>
        <dbReference type="Proteomes" id="UP000797356"/>
    </source>
</evidence>
<comment type="caution">
    <text evidence="10">The sequence shown here is derived from an EMBL/GenBank/DDBJ whole genome shotgun (WGS) entry which is preliminary data.</text>
</comment>
<feature type="binding site" description="axial binding residue" evidence="7">
    <location>
        <position position="29"/>
    </location>
    <ligand>
        <name>heme</name>
        <dbReference type="ChEBI" id="CHEBI:30413"/>
    </ligand>
    <ligandPart>
        <name>Fe</name>
        <dbReference type="ChEBI" id="CHEBI:18248"/>
    </ligandPart>
</feature>
<proteinExistence type="inferred from homology"/>
<keyword evidence="6 8" id="KW-0503">Monooxygenase</keyword>
<evidence type="ECO:0000256" key="1">
    <source>
        <dbReference type="ARBA" id="ARBA00010617"/>
    </source>
</evidence>
<keyword evidence="3 7" id="KW-0479">Metal-binding</keyword>
<dbReference type="GO" id="GO:0005506">
    <property type="term" value="F:iron ion binding"/>
    <property type="evidence" value="ECO:0007669"/>
    <property type="project" value="InterPro"/>
</dbReference>
<dbReference type="PANTHER" id="PTHR47953:SF5">
    <property type="entry name" value="CYTOCHROME P450 71AV8-LIKE"/>
    <property type="match status" value="1"/>
</dbReference>
<dbReference type="InterPro" id="IPR052306">
    <property type="entry name" value="CYP450_71D"/>
</dbReference>
<dbReference type="Pfam" id="PF00067">
    <property type="entry name" value="p450"/>
    <property type="match status" value="1"/>
</dbReference>
<dbReference type="Proteomes" id="UP000797356">
    <property type="component" value="Chromosome 4"/>
</dbReference>
<dbReference type="Gene3D" id="1.10.630.10">
    <property type="entry name" value="Cytochrome P450"/>
    <property type="match status" value="1"/>
</dbReference>
<dbReference type="AlphaFoldDB" id="A0A8K0I7J9"/>
<name>A0A8K0I7J9_COCNU</name>
<dbReference type="InterPro" id="IPR017972">
    <property type="entry name" value="Cyt_P450_CS"/>
</dbReference>
<protein>
    <submittedName>
        <fullName evidence="10">Putative Premnaspirodiene oxygenase</fullName>
    </submittedName>
</protein>
<evidence type="ECO:0000256" key="8">
    <source>
        <dbReference type="RuleBase" id="RU000461"/>
    </source>
</evidence>
<dbReference type="PANTHER" id="PTHR47953">
    <property type="entry name" value="OS08G0105600 PROTEIN"/>
    <property type="match status" value="1"/>
</dbReference>
<evidence type="ECO:0000256" key="2">
    <source>
        <dbReference type="ARBA" id="ARBA00022617"/>
    </source>
</evidence>